<evidence type="ECO:0000256" key="2">
    <source>
        <dbReference type="ARBA" id="ARBA00022692"/>
    </source>
</evidence>
<comment type="subcellular location">
    <subcellularLocation>
        <location evidence="1">Membrane</location>
        <topology evidence="1">Multi-pass membrane protein</topology>
    </subcellularLocation>
</comment>
<sequence>FLSSVSSRMSAAADASESKQTPPSCDVSSPPPPPPPYTYQEQQPPAYSAAPATYDPSKTDTTSPSDTTPLISSSSFDDRTVRRGFIRKVFSIVTLQLLFTFSVVCVFTFSSEVKKAVQDNLWVYFSSFIIFLVVALVLSLCKSFRRRHPWNIVGLVVVTLSLSYMVGTVASFHNTIAVVVTMGVTLAISFFLFYFQTRYDFTYCYGFMLILAVDVIMFGFFCTFYYSYVAEVAYGCLGALFFSMFLMIDCQLLMGTFSYRLDPEEYISAALTIYLDIVLIFLYLLGRR</sequence>
<feature type="transmembrane region" description="Helical" evidence="5">
    <location>
        <begin position="202"/>
        <end position="226"/>
    </location>
</feature>
<keyword evidence="4 5" id="KW-0472">Membrane</keyword>
<dbReference type="GO" id="GO:0016020">
    <property type="term" value="C:membrane"/>
    <property type="evidence" value="ECO:0007669"/>
    <property type="project" value="UniProtKB-SubCell"/>
</dbReference>
<dbReference type="GeneTree" id="ENSGT01050000244890"/>
<dbReference type="PANTHER" id="PTHR23291">
    <property type="entry name" value="BAX INHIBITOR-RELATED"/>
    <property type="match status" value="1"/>
</dbReference>
<proteinExistence type="inferred from homology"/>
<name>A0A3B5A6G1_9TELE</name>
<dbReference type="PANTHER" id="PTHR23291:SF94">
    <property type="entry name" value="PROTEIN LIFEGUARD 1 ISOFORM X2"/>
    <property type="match status" value="1"/>
</dbReference>
<evidence type="ECO:0000256" key="4">
    <source>
        <dbReference type="ARBA" id="ARBA00023136"/>
    </source>
</evidence>
<feature type="transmembrane region" description="Helical" evidence="5">
    <location>
        <begin position="152"/>
        <end position="170"/>
    </location>
</feature>
<dbReference type="Pfam" id="PF01027">
    <property type="entry name" value="Bax1-I"/>
    <property type="match status" value="1"/>
</dbReference>
<dbReference type="Ensembl" id="ENSSPAT00000016597.1">
    <property type="protein sequence ID" value="ENSSPAP00000016335.1"/>
    <property type="gene ID" value="ENSSPAG00000012310.1"/>
</dbReference>
<dbReference type="GO" id="GO:2001234">
    <property type="term" value="P:negative regulation of apoptotic signaling pathway"/>
    <property type="evidence" value="ECO:0007669"/>
    <property type="project" value="TreeGrafter"/>
</dbReference>
<keyword evidence="3 5" id="KW-1133">Transmembrane helix</keyword>
<feature type="transmembrane region" description="Helical" evidence="5">
    <location>
        <begin position="121"/>
        <end position="140"/>
    </location>
</feature>
<evidence type="ECO:0000256" key="3">
    <source>
        <dbReference type="ARBA" id="ARBA00022989"/>
    </source>
</evidence>
<feature type="region of interest" description="Disordered" evidence="6">
    <location>
        <begin position="1"/>
        <end position="71"/>
    </location>
</feature>
<organism evidence="7">
    <name type="scientific">Stegastes partitus</name>
    <name type="common">bicolor damselfish</name>
    <dbReference type="NCBI Taxonomy" id="144197"/>
    <lineage>
        <taxon>Eukaryota</taxon>
        <taxon>Metazoa</taxon>
        <taxon>Chordata</taxon>
        <taxon>Craniata</taxon>
        <taxon>Vertebrata</taxon>
        <taxon>Euteleostomi</taxon>
        <taxon>Actinopterygii</taxon>
        <taxon>Neopterygii</taxon>
        <taxon>Teleostei</taxon>
        <taxon>Neoteleostei</taxon>
        <taxon>Acanthomorphata</taxon>
        <taxon>Ovalentaria</taxon>
        <taxon>Pomacentridae</taxon>
        <taxon>Stegastes</taxon>
    </lineage>
</organism>
<dbReference type="GO" id="GO:0005794">
    <property type="term" value="C:Golgi apparatus"/>
    <property type="evidence" value="ECO:0007669"/>
    <property type="project" value="TreeGrafter"/>
</dbReference>
<accession>A0A3B5A6G1</accession>
<feature type="compositionally biased region" description="Low complexity" evidence="6">
    <location>
        <begin position="38"/>
        <end position="71"/>
    </location>
</feature>
<feature type="transmembrane region" description="Helical" evidence="5">
    <location>
        <begin position="176"/>
        <end position="195"/>
    </location>
</feature>
<dbReference type="GO" id="GO:0005783">
    <property type="term" value="C:endoplasmic reticulum"/>
    <property type="evidence" value="ECO:0007669"/>
    <property type="project" value="TreeGrafter"/>
</dbReference>
<feature type="transmembrane region" description="Helical" evidence="5">
    <location>
        <begin position="89"/>
        <end position="109"/>
    </location>
</feature>
<reference evidence="7" key="1">
    <citation type="submission" date="2023-09" db="UniProtKB">
        <authorList>
            <consortium name="Ensembl"/>
        </authorList>
    </citation>
    <scope>IDENTIFICATION</scope>
</reference>
<feature type="transmembrane region" description="Helical" evidence="5">
    <location>
        <begin position="232"/>
        <end position="254"/>
    </location>
</feature>
<feature type="transmembrane region" description="Helical" evidence="5">
    <location>
        <begin position="266"/>
        <end position="285"/>
    </location>
</feature>
<evidence type="ECO:0000256" key="1">
    <source>
        <dbReference type="ARBA" id="ARBA00004141"/>
    </source>
</evidence>
<evidence type="ECO:0000256" key="6">
    <source>
        <dbReference type="SAM" id="MobiDB-lite"/>
    </source>
</evidence>
<comment type="similarity">
    <text evidence="5">Belongs to the BI1 family.</text>
</comment>
<keyword evidence="2 5" id="KW-0812">Transmembrane</keyword>
<dbReference type="AlphaFoldDB" id="A0A3B5A6G1"/>
<evidence type="ECO:0000313" key="7">
    <source>
        <dbReference type="Ensembl" id="ENSSPAP00000016335.1"/>
    </source>
</evidence>
<protein>
    <submittedName>
        <fullName evidence="7">Protein lifeguard 1-like</fullName>
    </submittedName>
</protein>
<dbReference type="CDD" id="cd10428">
    <property type="entry name" value="LFG_like"/>
    <property type="match status" value="1"/>
</dbReference>
<dbReference type="InterPro" id="IPR006214">
    <property type="entry name" value="Bax_inhibitor_1-related"/>
</dbReference>
<evidence type="ECO:0000256" key="5">
    <source>
        <dbReference type="RuleBase" id="RU004379"/>
    </source>
</evidence>